<dbReference type="OrthoDB" id="1822491at2"/>
<keyword evidence="9" id="KW-1185">Reference proteome</keyword>
<dbReference type="InterPro" id="IPR044068">
    <property type="entry name" value="CB"/>
</dbReference>
<dbReference type="EMBL" id="CP043504">
    <property type="protein sequence ID" value="QEO08804.1"/>
    <property type="molecule type" value="Genomic_DNA"/>
</dbReference>
<proteinExistence type="inferred from homology"/>
<keyword evidence="2" id="KW-0229">DNA integration</keyword>
<comment type="similarity">
    <text evidence="1">Belongs to the 'phage' integrase family.</text>
</comment>
<dbReference type="Pfam" id="PF14659">
    <property type="entry name" value="Phage_int_SAM_3"/>
    <property type="match status" value="1"/>
</dbReference>
<organism evidence="8 9">
    <name type="scientific">Protaetiibacter larvae</name>
    <dbReference type="NCBI Taxonomy" id="2592654"/>
    <lineage>
        <taxon>Bacteria</taxon>
        <taxon>Bacillati</taxon>
        <taxon>Actinomycetota</taxon>
        <taxon>Actinomycetes</taxon>
        <taxon>Micrococcales</taxon>
        <taxon>Microbacteriaceae</taxon>
        <taxon>Protaetiibacter</taxon>
    </lineage>
</organism>
<evidence type="ECO:0000256" key="1">
    <source>
        <dbReference type="ARBA" id="ARBA00008857"/>
    </source>
</evidence>
<dbReference type="KEGG" id="lyk:FLP23_01480"/>
<dbReference type="Gene3D" id="1.10.150.130">
    <property type="match status" value="1"/>
</dbReference>
<keyword evidence="4" id="KW-0233">DNA recombination</keyword>
<dbReference type="InterPro" id="IPR013762">
    <property type="entry name" value="Integrase-like_cat_sf"/>
</dbReference>
<dbReference type="RefSeq" id="WP_149324237.1">
    <property type="nucleotide sequence ID" value="NZ_CP043504.1"/>
</dbReference>
<dbReference type="InterPro" id="IPR004107">
    <property type="entry name" value="Integrase_SAM-like_N"/>
</dbReference>
<dbReference type="CDD" id="cd01189">
    <property type="entry name" value="INT_ICEBs1_C_like"/>
    <property type="match status" value="1"/>
</dbReference>
<evidence type="ECO:0000313" key="9">
    <source>
        <dbReference type="Proteomes" id="UP000322159"/>
    </source>
</evidence>
<name>A0A5C1Y4K0_9MICO</name>
<dbReference type="InterPro" id="IPR050090">
    <property type="entry name" value="Tyrosine_recombinase_XerCD"/>
</dbReference>
<dbReference type="AlphaFoldDB" id="A0A5C1Y4K0"/>
<dbReference type="Pfam" id="PF00589">
    <property type="entry name" value="Phage_integrase"/>
    <property type="match status" value="1"/>
</dbReference>
<evidence type="ECO:0000256" key="4">
    <source>
        <dbReference type="ARBA" id="ARBA00023172"/>
    </source>
</evidence>
<evidence type="ECO:0000256" key="5">
    <source>
        <dbReference type="PROSITE-ProRule" id="PRU01248"/>
    </source>
</evidence>
<accession>A0A5C1Y4K0</accession>
<evidence type="ECO:0000313" key="8">
    <source>
        <dbReference type="EMBL" id="QEO08804.1"/>
    </source>
</evidence>
<dbReference type="InterPro" id="IPR011010">
    <property type="entry name" value="DNA_brk_join_enz"/>
</dbReference>
<dbReference type="Gene3D" id="1.10.443.10">
    <property type="entry name" value="Intergrase catalytic core"/>
    <property type="match status" value="1"/>
</dbReference>
<feature type="domain" description="Core-binding (CB)" evidence="7">
    <location>
        <begin position="62"/>
        <end position="151"/>
    </location>
</feature>
<dbReference type="SUPFAM" id="SSF56349">
    <property type="entry name" value="DNA breaking-rejoining enzymes"/>
    <property type="match status" value="1"/>
</dbReference>
<dbReference type="GO" id="GO:0003677">
    <property type="term" value="F:DNA binding"/>
    <property type="evidence" value="ECO:0007669"/>
    <property type="project" value="UniProtKB-UniRule"/>
</dbReference>
<gene>
    <name evidence="8" type="ORF">FLP23_01480</name>
</gene>
<evidence type="ECO:0000256" key="2">
    <source>
        <dbReference type="ARBA" id="ARBA00022908"/>
    </source>
</evidence>
<feature type="domain" description="Tyr recombinase" evidence="6">
    <location>
        <begin position="172"/>
        <end position="377"/>
    </location>
</feature>
<sequence>MAHVREVARKDGSAWECRWREPGGTFKQRTFPTEETAREFVVELKIERRDNGTTTHMSRLGKKFQDVADASMAASAHRLKPKTLRGYEDAYRLHIFPTFGQRRINTITSMDVEKWMSEMQRKTSLQTGRPYAAASVRGAFVALTKVFSYAVKHRLIPANPCAPVERPRLHPHDMVFLAPDEVAAVASELDALPPYGLLVRVAAYSGLRAGELAALRIRDVNFLRGHVEVRRTVARGKDGWTFGTPKSARSTRDVPLPRSVLEELRAYLAQHPHRTDPQAALWPGRRKGGYGETRAPLDYDRQINVGSVYRNHFAPALARLGIQPARWHDLRHFYASACAAQGIDIRKVSRWMGHANINTTDSIYTHLFNGSAVADMDRLDALATAPPAAPVPRIGRTAEV</sequence>
<reference evidence="8 9" key="1">
    <citation type="submission" date="2019-09" db="EMBL/GenBank/DDBJ databases">
        <title>Genome sequencing of strain KACC 19322.</title>
        <authorList>
            <person name="Heo J."/>
            <person name="Kim S.-J."/>
            <person name="Kim J.-S."/>
            <person name="Hong S.-B."/>
            <person name="Kwon S.-W."/>
        </authorList>
    </citation>
    <scope>NUCLEOTIDE SEQUENCE [LARGE SCALE GENOMIC DNA]</scope>
    <source>
        <strain evidence="8 9">KACC 19322</strain>
    </source>
</reference>
<dbReference type="Proteomes" id="UP000322159">
    <property type="component" value="Chromosome"/>
</dbReference>
<evidence type="ECO:0000259" key="7">
    <source>
        <dbReference type="PROSITE" id="PS51900"/>
    </source>
</evidence>
<dbReference type="InterPro" id="IPR002104">
    <property type="entry name" value="Integrase_catalytic"/>
</dbReference>
<evidence type="ECO:0000259" key="6">
    <source>
        <dbReference type="PROSITE" id="PS51898"/>
    </source>
</evidence>
<dbReference type="PROSITE" id="PS51900">
    <property type="entry name" value="CB"/>
    <property type="match status" value="1"/>
</dbReference>
<evidence type="ECO:0000256" key="3">
    <source>
        <dbReference type="ARBA" id="ARBA00023125"/>
    </source>
</evidence>
<dbReference type="GO" id="GO:0006310">
    <property type="term" value="P:DNA recombination"/>
    <property type="evidence" value="ECO:0007669"/>
    <property type="project" value="UniProtKB-KW"/>
</dbReference>
<dbReference type="PANTHER" id="PTHR30349:SF64">
    <property type="entry name" value="PROPHAGE INTEGRASE INTD-RELATED"/>
    <property type="match status" value="1"/>
</dbReference>
<dbReference type="InterPro" id="IPR010998">
    <property type="entry name" value="Integrase_recombinase_N"/>
</dbReference>
<dbReference type="PROSITE" id="PS51898">
    <property type="entry name" value="TYR_RECOMBINASE"/>
    <property type="match status" value="1"/>
</dbReference>
<dbReference type="PANTHER" id="PTHR30349">
    <property type="entry name" value="PHAGE INTEGRASE-RELATED"/>
    <property type="match status" value="1"/>
</dbReference>
<dbReference type="GO" id="GO:0015074">
    <property type="term" value="P:DNA integration"/>
    <property type="evidence" value="ECO:0007669"/>
    <property type="project" value="UniProtKB-KW"/>
</dbReference>
<protein>
    <submittedName>
        <fullName evidence="8">Site-specific integrase</fullName>
    </submittedName>
</protein>
<keyword evidence="3 5" id="KW-0238">DNA-binding</keyword>